<keyword evidence="2" id="KW-1185">Reference proteome</keyword>
<dbReference type="EMBL" id="LGTZ01000683">
    <property type="protein sequence ID" value="OJD23887.1"/>
    <property type="molecule type" value="Genomic_DNA"/>
</dbReference>
<evidence type="ECO:0000313" key="2">
    <source>
        <dbReference type="Proteomes" id="UP000242791"/>
    </source>
</evidence>
<protein>
    <submittedName>
        <fullName evidence="1">Uncharacterized protein</fullName>
    </submittedName>
</protein>
<evidence type="ECO:0000313" key="1">
    <source>
        <dbReference type="EMBL" id="OJD23887.1"/>
    </source>
</evidence>
<reference evidence="1 2" key="1">
    <citation type="submission" date="2015-08" db="EMBL/GenBank/DDBJ databases">
        <title>Emmonsia species relationships and genome sequence.</title>
        <authorList>
            <person name="Cuomo C.A."/>
            <person name="Schwartz I.S."/>
            <person name="Kenyon C."/>
            <person name="De Hoog G.S."/>
            <person name="Govender N.P."/>
            <person name="Botha A."/>
            <person name="Moreno L."/>
            <person name="De Vries M."/>
            <person name="Munoz J.F."/>
            <person name="Stielow J.B."/>
        </authorList>
    </citation>
    <scope>NUCLEOTIDE SEQUENCE [LARGE SCALE GENOMIC DNA]</scope>
    <source>
        <strain evidence="1 2">EI222</strain>
    </source>
</reference>
<gene>
    <name evidence="1" type="ORF">ACJ73_04756</name>
</gene>
<dbReference type="OrthoDB" id="4175348at2759"/>
<comment type="caution">
    <text evidence="1">The sequence shown here is derived from an EMBL/GenBank/DDBJ whole genome shotgun (WGS) entry which is preliminary data.</text>
</comment>
<dbReference type="Proteomes" id="UP000242791">
    <property type="component" value="Unassembled WGS sequence"/>
</dbReference>
<sequence length="116" mass="12744">MEEKDLYEVAGRLCAEFDGREFPFCDGDVREYWFKNAYKTFPLPFVPVGLGVANFGTTPAKFNAKHCTDMLATLISGCTAPGKPSRFNHFTGGGLTEANGESYVIGCVEAYCLRNP</sequence>
<organism evidence="1 2">
    <name type="scientific">Blastomyces percursus</name>
    <dbReference type="NCBI Taxonomy" id="1658174"/>
    <lineage>
        <taxon>Eukaryota</taxon>
        <taxon>Fungi</taxon>
        <taxon>Dikarya</taxon>
        <taxon>Ascomycota</taxon>
        <taxon>Pezizomycotina</taxon>
        <taxon>Eurotiomycetes</taxon>
        <taxon>Eurotiomycetidae</taxon>
        <taxon>Onygenales</taxon>
        <taxon>Ajellomycetaceae</taxon>
        <taxon>Blastomyces</taxon>
    </lineage>
</organism>
<proteinExistence type="predicted"/>
<dbReference type="VEuPathDB" id="FungiDB:ACJ73_04756"/>
<name>A0A1J9R5W0_9EURO</name>
<accession>A0A1J9R5W0</accession>
<dbReference type="AlphaFoldDB" id="A0A1J9R5W0"/>